<dbReference type="Pfam" id="PF04023">
    <property type="entry name" value="FeoA"/>
    <property type="match status" value="1"/>
</dbReference>
<reference evidence="4" key="1">
    <citation type="journal article" date="2018" name="Science">
        <title>A primordial and reversible TCA cycle in a facultatively chemolithoautotrophic thermophile.</title>
        <authorList>
            <person name="Nunoura T."/>
            <person name="Chikaraishi Y."/>
            <person name="Izaki R."/>
            <person name="Suwa T."/>
            <person name="Sato T."/>
            <person name="Harada T."/>
            <person name="Mori K."/>
            <person name="Kato Y."/>
            <person name="Miyazaki M."/>
            <person name="Shimamura S."/>
            <person name="Yanagawa K."/>
            <person name="Shuto A."/>
            <person name="Ohkouchi N."/>
            <person name="Fujita N."/>
            <person name="Takaki Y."/>
            <person name="Atomi H."/>
            <person name="Takai K."/>
        </authorList>
    </citation>
    <scope>NUCLEOTIDE SEQUENCE [LARGE SCALE GENOMIC DNA]</scope>
    <source>
        <strain evidence="4">DSM 17441 / JCM 13301 / NBRC 103674 / ABI70S6</strain>
    </source>
</reference>
<keyword evidence="1" id="KW-0408">Iron</keyword>
<dbReference type="KEGG" id="ttk:TST_1463"/>
<dbReference type="Proteomes" id="UP000063234">
    <property type="component" value="Chromosome"/>
</dbReference>
<proteinExistence type="predicted"/>
<evidence type="ECO:0000256" key="1">
    <source>
        <dbReference type="ARBA" id="ARBA00023004"/>
    </source>
</evidence>
<dbReference type="PANTHER" id="PTHR43151:SF1">
    <property type="entry name" value="SSR2333 PROTEIN"/>
    <property type="match status" value="1"/>
</dbReference>
<organism evidence="3 4">
    <name type="scientific">Thermosulfidibacter takaii (strain DSM 17441 / JCM 13301 / NBRC 103674 / ABI70S6)</name>
    <dbReference type="NCBI Taxonomy" id="1298851"/>
    <lineage>
        <taxon>Bacteria</taxon>
        <taxon>Pseudomonadati</taxon>
        <taxon>Thermosulfidibacterota</taxon>
        <taxon>Thermosulfidibacteria</taxon>
        <taxon>Thermosulfidibacterales</taxon>
        <taxon>Thermosulfidibacteraceae</taxon>
    </lineage>
</organism>
<dbReference type="RefSeq" id="WP_068550256.1">
    <property type="nucleotide sequence ID" value="NZ_AP013035.1"/>
</dbReference>
<dbReference type="STRING" id="1298851.TST_1463"/>
<dbReference type="InterPro" id="IPR008988">
    <property type="entry name" value="Transcriptional_repressor_C"/>
</dbReference>
<dbReference type="InterPro" id="IPR038157">
    <property type="entry name" value="FeoA_core_dom"/>
</dbReference>
<dbReference type="SUPFAM" id="SSF50037">
    <property type="entry name" value="C-terminal domain of transcriptional repressors"/>
    <property type="match status" value="1"/>
</dbReference>
<sequence length="74" mass="7638">MVPLAMCKEGEKVVVKGITGGRGIRTRLEGLGIVPGTVMEVLKSGPGPVVVKINGSRVALGFGEAMKIYVEEGA</sequence>
<dbReference type="Gene3D" id="2.30.30.90">
    <property type="match status" value="1"/>
</dbReference>
<accession>A0A0S3QVA3</accession>
<keyword evidence="4" id="KW-1185">Reference proteome</keyword>
<dbReference type="InterPro" id="IPR007167">
    <property type="entry name" value="Fe-transptr_FeoA-like"/>
</dbReference>
<dbReference type="SMART" id="SM00899">
    <property type="entry name" value="FeoA"/>
    <property type="match status" value="1"/>
</dbReference>
<protein>
    <submittedName>
        <fullName evidence="3">FeoA family protein</fullName>
    </submittedName>
</protein>
<dbReference type="OrthoDB" id="5984at2"/>
<evidence type="ECO:0000259" key="2">
    <source>
        <dbReference type="SMART" id="SM00899"/>
    </source>
</evidence>
<evidence type="ECO:0000313" key="4">
    <source>
        <dbReference type="Proteomes" id="UP000063234"/>
    </source>
</evidence>
<evidence type="ECO:0000313" key="3">
    <source>
        <dbReference type="EMBL" id="BAT72250.1"/>
    </source>
</evidence>
<dbReference type="InterPro" id="IPR053184">
    <property type="entry name" value="FeoA-like"/>
</dbReference>
<dbReference type="PANTHER" id="PTHR43151">
    <property type="entry name" value="FEOA FAMILY PROTEIN"/>
    <property type="match status" value="1"/>
</dbReference>
<dbReference type="GO" id="GO:0046914">
    <property type="term" value="F:transition metal ion binding"/>
    <property type="evidence" value="ECO:0007669"/>
    <property type="project" value="InterPro"/>
</dbReference>
<dbReference type="EMBL" id="AP013035">
    <property type="protein sequence ID" value="BAT72250.1"/>
    <property type="molecule type" value="Genomic_DNA"/>
</dbReference>
<dbReference type="AlphaFoldDB" id="A0A0S3QVA3"/>
<gene>
    <name evidence="3" type="ORF">TST_1463</name>
</gene>
<name>A0A0S3QVA3_THET7</name>
<feature type="domain" description="Ferrous iron transporter FeoA-like" evidence="2">
    <location>
        <begin position="2"/>
        <end position="72"/>
    </location>
</feature>